<organism evidence="1 2">
    <name type="scientific">Dreissena polymorpha</name>
    <name type="common">Zebra mussel</name>
    <name type="synonym">Mytilus polymorpha</name>
    <dbReference type="NCBI Taxonomy" id="45954"/>
    <lineage>
        <taxon>Eukaryota</taxon>
        <taxon>Metazoa</taxon>
        <taxon>Spiralia</taxon>
        <taxon>Lophotrochozoa</taxon>
        <taxon>Mollusca</taxon>
        <taxon>Bivalvia</taxon>
        <taxon>Autobranchia</taxon>
        <taxon>Heteroconchia</taxon>
        <taxon>Euheterodonta</taxon>
        <taxon>Imparidentia</taxon>
        <taxon>Neoheterodontei</taxon>
        <taxon>Myida</taxon>
        <taxon>Dreissenoidea</taxon>
        <taxon>Dreissenidae</taxon>
        <taxon>Dreissena</taxon>
    </lineage>
</organism>
<reference evidence="1" key="2">
    <citation type="submission" date="2020-11" db="EMBL/GenBank/DDBJ databases">
        <authorList>
            <person name="McCartney M.A."/>
            <person name="Auch B."/>
            <person name="Kono T."/>
            <person name="Mallez S."/>
            <person name="Becker A."/>
            <person name="Gohl D.M."/>
            <person name="Silverstein K.A.T."/>
            <person name="Koren S."/>
            <person name="Bechman K.B."/>
            <person name="Herman A."/>
            <person name="Abrahante J.E."/>
            <person name="Garbe J."/>
        </authorList>
    </citation>
    <scope>NUCLEOTIDE SEQUENCE</scope>
    <source>
        <strain evidence="1">Duluth1</strain>
        <tissue evidence="1">Whole animal</tissue>
    </source>
</reference>
<proteinExistence type="predicted"/>
<dbReference type="AlphaFoldDB" id="A0A9D4SBQ0"/>
<dbReference type="Proteomes" id="UP000828390">
    <property type="component" value="Unassembled WGS sequence"/>
</dbReference>
<gene>
    <name evidence="1" type="ORF">DPMN_021352</name>
</gene>
<reference evidence="1" key="1">
    <citation type="journal article" date="2019" name="bioRxiv">
        <title>The Genome of the Zebra Mussel, Dreissena polymorpha: A Resource for Invasive Species Research.</title>
        <authorList>
            <person name="McCartney M.A."/>
            <person name="Auch B."/>
            <person name="Kono T."/>
            <person name="Mallez S."/>
            <person name="Zhang Y."/>
            <person name="Obille A."/>
            <person name="Becker A."/>
            <person name="Abrahante J.E."/>
            <person name="Garbe J."/>
            <person name="Badalamenti J.P."/>
            <person name="Herman A."/>
            <person name="Mangelson H."/>
            <person name="Liachko I."/>
            <person name="Sullivan S."/>
            <person name="Sone E.D."/>
            <person name="Koren S."/>
            <person name="Silverstein K.A.T."/>
            <person name="Beckman K.B."/>
            <person name="Gohl D.M."/>
        </authorList>
    </citation>
    <scope>NUCLEOTIDE SEQUENCE</scope>
    <source>
        <strain evidence="1">Duluth1</strain>
        <tissue evidence="1">Whole animal</tissue>
    </source>
</reference>
<evidence type="ECO:0000313" key="2">
    <source>
        <dbReference type="Proteomes" id="UP000828390"/>
    </source>
</evidence>
<sequence>MTMTSKLLLQSFEVLGGIPEYPEETTPSSWGLIGVYRDKMNQSIIMNQSIQLRFQFGFGVYSENESVQLGSSWNPCWCVSDYESVLLSSSGPIRASSWGVQ</sequence>
<keyword evidence="2" id="KW-1185">Reference proteome</keyword>
<comment type="caution">
    <text evidence="1">The sequence shown here is derived from an EMBL/GenBank/DDBJ whole genome shotgun (WGS) entry which is preliminary data.</text>
</comment>
<evidence type="ECO:0000313" key="1">
    <source>
        <dbReference type="EMBL" id="KAH3897167.1"/>
    </source>
</evidence>
<dbReference type="EMBL" id="JAIWYP010000001">
    <property type="protein sequence ID" value="KAH3897167.1"/>
    <property type="molecule type" value="Genomic_DNA"/>
</dbReference>
<accession>A0A9D4SBQ0</accession>
<protein>
    <submittedName>
        <fullName evidence="1">Uncharacterized protein</fullName>
    </submittedName>
</protein>
<name>A0A9D4SBQ0_DREPO</name>